<keyword evidence="2" id="KW-0472">Membrane</keyword>
<feature type="region of interest" description="Disordered" evidence="1">
    <location>
        <begin position="351"/>
        <end position="370"/>
    </location>
</feature>
<evidence type="ECO:0000313" key="4">
    <source>
        <dbReference type="EMBL" id="GMS89833.1"/>
    </source>
</evidence>
<proteinExistence type="predicted"/>
<keyword evidence="2" id="KW-0812">Transmembrane</keyword>
<feature type="non-terminal residue" evidence="4">
    <location>
        <position position="1"/>
    </location>
</feature>
<sequence length="485" mass="53255">AGSSATYSIEDVDKLASAKVPIGNRVDGTLRLYDVQEQIFYVFFKTPGAQENVTKLAAELMEWKERNNQERSAKEWDTADGKLALYDNAQKLFRVKILSDIDNSHIKVFDIDSGLTYPHAHRNHLYKMPDNISKFAPEVVPVSIMEFNHGDYVMKGDCLSKAQVSIILKERTSGAAAWPAEKFDMTLKDGRSFPLTQTLKEHRQFKVTDRGEKGPLSCCIPEDPVCSSIAPPPSAPPAIMNGVERATDPSPSSTPGINHALLTCIVVGSVICAIIIVTFAAVYLYKRFGHVISERHRRHHHGHRRNRNDSPPISPGGSPSSSQKRDPPTLPISDIAPPPLTNENVITRLPQHNISKESPHHTQVNRSISPMVMENSASPNRAMTPLKTAEMATQTQTCSATRSAEPVHDDDASSNRAQPSDSRMAAGSSSDLSEVTLQPSLKSSRHSTRKSTAAPSLVSSFEIGKVVVSRPSLKYQEHRMTPSAT</sequence>
<gene>
    <name evidence="4" type="ORF">PENTCL1PPCAC_12008</name>
</gene>
<evidence type="ECO:0000256" key="1">
    <source>
        <dbReference type="SAM" id="MobiDB-lite"/>
    </source>
</evidence>
<evidence type="ECO:0000256" key="2">
    <source>
        <dbReference type="SAM" id="Phobius"/>
    </source>
</evidence>
<dbReference type="AlphaFoldDB" id="A0AAV5TAI1"/>
<evidence type="ECO:0000259" key="3">
    <source>
        <dbReference type="Pfam" id="PF00567"/>
    </source>
</evidence>
<feature type="region of interest" description="Disordered" evidence="1">
    <location>
        <begin position="296"/>
        <end position="343"/>
    </location>
</feature>
<dbReference type="InterPro" id="IPR002999">
    <property type="entry name" value="Tudor"/>
</dbReference>
<accession>A0AAV5TAI1</accession>
<feature type="compositionally biased region" description="Polar residues" evidence="1">
    <location>
        <begin position="414"/>
        <end position="442"/>
    </location>
</feature>
<feature type="region of interest" description="Disordered" evidence="1">
    <location>
        <begin position="230"/>
        <end position="254"/>
    </location>
</feature>
<dbReference type="Pfam" id="PF00567">
    <property type="entry name" value="TUDOR"/>
    <property type="match status" value="1"/>
</dbReference>
<feature type="region of interest" description="Disordered" evidence="1">
    <location>
        <begin position="390"/>
        <end position="457"/>
    </location>
</feature>
<keyword evidence="5" id="KW-1185">Reference proteome</keyword>
<name>A0AAV5TAI1_9BILA</name>
<organism evidence="4 5">
    <name type="scientific">Pristionchus entomophagus</name>
    <dbReference type="NCBI Taxonomy" id="358040"/>
    <lineage>
        <taxon>Eukaryota</taxon>
        <taxon>Metazoa</taxon>
        <taxon>Ecdysozoa</taxon>
        <taxon>Nematoda</taxon>
        <taxon>Chromadorea</taxon>
        <taxon>Rhabditida</taxon>
        <taxon>Rhabditina</taxon>
        <taxon>Diplogasteromorpha</taxon>
        <taxon>Diplogasteroidea</taxon>
        <taxon>Neodiplogasteridae</taxon>
        <taxon>Pristionchus</taxon>
    </lineage>
</organism>
<dbReference type="Proteomes" id="UP001432027">
    <property type="component" value="Unassembled WGS sequence"/>
</dbReference>
<feature type="transmembrane region" description="Helical" evidence="2">
    <location>
        <begin position="260"/>
        <end position="285"/>
    </location>
</feature>
<feature type="non-terminal residue" evidence="4">
    <location>
        <position position="485"/>
    </location>
</feature>
<feature type="compositionally biased region" description="Polar residues" evidence="1">
    <location>
        <begin position="391"/>
        <end position="402"/>
    </location>
</feature>
<feature type="compositionally biased region" description="Basic residues" evidence="1">
    <location>
        <begin position="296"/>
        <end position="306"/>
    </location>
</feature>
<feature type="domain" description="Tudor" evidence="3">
    <location>
        <begin position="40"/>
        <end position="143"/>
    </location>
</feature>
<keyword evidence="2" id="KW-1133">Transmembrane helix</keyword>
<evidence type="ECO:0000313" key="5">
    <source>
        <dbReference type="Proteomes" id="UP001432027"/>
    </source>
</evidence>
<comment type="caution">
    <text evidence="4">The sequence shown here is derived from an EMBL/GenBank/DDBJ whole genome shotgun (WGS) entry which is preliminary data.</text>
</comment>
<dbReference type="EMBL" id="BTSX01000003">
    <property type="protein sequence ID" value="GMS89833.1"/>
    <property type="molecule type" value="Genomic_DNA"/>
</dbReference>
<reference evidence="4" key="1">
    <citation type="submission" date="2023-10" db="EMBL/GenBank/DDBJ databases">
        <title>Genome assembly of Pristionchus species.</title>
        <authorList>
            <person name="Yoshida K."/>
            <person name="Sommer R.J."/>
        </authorList>
    </citation>
    <scope>NUCLEOTIDE SEQUENCE</scope>
    <source>
        <strain evidence="4">RS0144</strain>
    </source>
</reference>
<protein>
    <recommendedName>
        <fullName evidence="3">Tudor domain-containing protein</fullName>
    </recommendedName>
</protein>